<gene>
    <name evidence="2" type="ORF">E0H75_07150</name>
</gene>
<name>A0A4R0K2F9_9ACTN</name>
<dbReference type="OrthoDB" id="9794834at2"/>
<proteinExistence type="predicted"/>
<dbReference type="Proteomes" id="UP000293342">
    <property type="component" value="Unassembled WGS sequence"/>
</dbReference>
<evidence type="ECO:0000313" key="2">
    <source>
        <dbReference type="EMBL" id="TCC53460.1"/>
    </source>
</evidence>
<dbReference type="PROSITE" id="PS50943">
    <property type="entry name" value="HTH_CROC1"/>
    <property type="match status" value="1"/>
</dbReference>
<protein>
    <submittedName>
        <fullName evidence="2">XRE family transcriptional regulator</fullName>
    </submittedName>
</protein>
<dbReference type="InterPro" id="IPR001387">
    <property type="entry name" value="Cro/C1-type_HTH"/>
</dbReference>
<dbReference type="SUPFAM" id="SSF47413">
    <property type="entry name" value="lambda repressor-like DNA-binding domains"/>
    <property type="match status" value="1"/>
</dbReference>
<sequence length="120" mass="13373">MTNEGLSDFLVRMRRERGLSQGDVARTLGLSQPGYSNIERGNVRLSMKYIPALEEILGLRHAELVDRMLGLTTPVERAVVADQELRTTQAKRLLLLLYGELTGRDSVRVLSLYEGDGNAT</sequence>
<organism evidence="2 3">
    <name type="scientific">Kribbella capetownensis</name>
    <dbReference type="NCBI Taxonomy" id="1572659"/>
    <lineage>
        <taxon>Bacteria</taxon>
        <taxon>Bacillati</taxon>
        <taxon>Actinomycetota</taxon>
        <taxon>Actinomycetes</taxon>
        <taxon>Propionibacteriales</taxon>
        <taxon>Kribbellaceae</taxon>
        <taxon>Kribbella</taxon>
    </lineage>
</organism>
<dbReference type="RefSeq" id="WP_131512380.1">
    <property type="nucleotide sequence ID" value="NZ_SJKD01000001.1"/>
</dbReference>
<comment type="caution">
    <text evidence="2">The sequence shown here is derived from an EMBL/GenBank/DDBJ whole genome shotgun (WGS) entry which is preliminary data.</text>
</comment>
<dbReference type="Gene3D" id="1.10.260.40">
    <property type="entry name" value="lambda repressor-like DNA-binding domains"/>
    <property type="match status" value="1"/>
</dbReference>
<dbReference type="SMART" id="SM00530">
    <property type="entry name" value="HTH_XRE"/>
    <property type="match status" value="1"/>
</dbReference>
<dbReference type="CDD" id="cd00093">
    <property type="entry name" value="HTH_XRE"/>
    <property type="match status" value="1"/>
</dbReference>
<evidence type="ECO:0000313" key="3">
    <source>
        <dbReference type="Proteomes" id="UP000293342"/>
    </source>
</evidence>
<dbReference type="AlphaFoldDB" id="A0A4R0K2F9"/>
<dbReference type="InterPro" id="IPR010982">
    <property type="entry name" value="Lambda_DNA-bd_dom_sf"/>
</dbReference>
<dbReference type="GO" id="GO:0003677">
    <property type="term" value="F:DNA binding"/>
    <property type="evidence" value="ECO:0007669"/>
    <property type="project" value="InterPro"/>
</dbReference>
<evidence type="ECO:0000259" key="1">
    <source>
        <dbReference type="PROSITE" id="PS50943"/>
    </source>
</evidence>
<dbReference type="Pfam" id="PF01381">
    <property type="entry name" value="HTH_3"/>
    <property type="match status" value="1"/>
</dbReference>
<feature type="domain" description="HTH cro/C1-type" evidence="1">
    <location>
        <begin position="10"/>
        <end position="64"/>
    </location>
</feature>
<accession>A0A4R0K2F9</accession>
<dbReference type="EMBL" id="SJKD01000001">
    <property type="protein sequence ID" value="TCC53460.1"/>
    <property type="molecule type" value="Genomic_DNA"/>
</dbReference>
<keyword evidence="3" id="KW-1185">Reference proteome</keyword>
<reference evidence="2 3" key="1">
    <citation type="submission" date="2019-02" db="EMBL/GenBank/DDBJ databases">
        <title>Kribbella capetownensis sp. nov. and Kribbella speibonae sp. nov., isolated from soil.</title>
        <authorList>
            <person name="Curtis S.M."/>
            <person name="Norton I."/>
            <person name="Everest G.J."/>
            <person name="Meyers P.R."/>
        </authorList>
    </citation>
    <scope>NUCLEOTIDE SEQUENCE [LARGE SCALE GENOMIC DNA]</scope>
    <source>
        <strain evidence="2 3">YM53</strain>
    </source>
</reference>